<evidence type="ECO:0000259" key="1">
    <source>
        <dbReference type="Pfam" id="PF21252"/>
    </source>
</evidence>
<protein>
    <recommendedName>
        <fullName evidence="1">Glycosyl hydrolase 109 C-terminal domain-containing protein</fullName>
    </recommendedName>
</protein>
<comment type="caution">
    <text evidence="2">The sequence shown here is derived from an EMBL/GenBank/DDBJ whole genome shotgun (WGS) entry which is preliminary data.</text>
</comment>
<name>A0A8J7IF35_9FLAO</name>
<evidence type="ECO:0000313" key="3">
    <source>
        <dbReference type="Proteomes" id="UP000610931"/>
    </source>
</evidence>
<dbReference type="RefSeq" id="WP_199113767.1">
    <property type="nucleotide sequence ID" value="NZ_JAELVQ010000003.1"/>
</dbReference>
<accession>A0A8J7IF35</accession>
<keyword evidence="3" id="KW-1185">Reference proteome</keyword>
<sequence length="175" mass="19856">MNRKTAITGTRTTLPPRMNLWKSKNNSNKLRLGTIGVGVGVNGTNHLNNLLKRDNIMVSEICNMDRSRVEISPNKEKEKPKVFEKLSHFRYGYQHDLRSVKFNNGKQAYCGGVEFGEKGISEAAWSTLTPLSELSRKRKRTTGNHKILLEGTGSKKTIQLDKKFLLKQNNQLKTI</sequence>
<proteinExistence type="predicted"/>
<evidence type="ECO:0000313" key="2">
    <source>
        <dbReference type="EMBL" id="MBJ6367322.1"/>
    </source>
</evidence>
<dbReference type="AlphaFoldDB" id="A0A8J7IF35"/>
<gene>
    <name evidence="2" type="ORF">JF259_04370</name>
</gene>
<dbReference type="InterPro" id="IPR049303">
    <property type="entry name" value="Glyco_hydro_109_C"/>
</dbReference>
<dbReference type="Pfam" id="PF21252">
    <property type="entry name" value="Glyco_hydro_109_C"/>
    <property type="match status" value="1"/>
</dbReference>
<organism evidence="2 3">
    <name type="scientific">Snuella sedimenti</name>
    <dbReference type="NCBI Taxonomy" id="2798802"/>
    <lineage>
        <taxon>Bacteria</taxon>
        <taxon>Pseudomonadati</taxon>
        <taxon>Bacteroidota</taxon>
        <taxon>Flavobacteriia</taxon>
        <taxon>Flavobacteriales</taxon>
        <taxon>Flavobacteriaceae</taxon>
        <taxon>Snuella</taxon>
    </lineage>
</organism>
<reference evidence="2" key="1">
    <citation type="submission" date="2020-12" db="EMBL/GenBank/DDBJ databases">
        <title>Snuella sp. nov., isolated from sediment in Incheon.</title>
        <authorList>
            <person name="Kim W."/>
        </authorList>
    </citation>
    <scope>NUCLEOTIDE SEQUENCE</scope>
    <source>
        <strain evidence="2">CAU 1569</strain>
    </source>
</reference>
<dbReference type="EMBL" id="JAELVQ010000003">
    <property type="protein sequence ID" value="MBJ6367322.1"/>
    <property type="molecule type" value="Genomic_DNA"/>
</dbReference>
<feature type="domain" description="Glycosyl hydrolase 109 C-terminal" evidence="1">
    <location>
        <begin position="81"/>
        <end position="129"/>
    </location>
</feature>
<dbReference type="Gene3D" id="3.30.360.10">
    <property type="entry name" value="Dihydrodipicolinate Reductase, domain 2"/>
    <property type="match status" value="1"/>
</dbReference>
<dbReference type="Proteomes" id="UP000610931">
    <property type="component" value="Unassembled WGS sequence"/>
</dbReference>